<dbReference type="CDD" id="cd16917">
    <property type="entry name" value="HATPase_UhpB-NarQ-NarX-like"/>
    <property type="match status" value="1"/>
</dbReference>
<dbReference type="Gene3D" id="3.30.565.10">
    <property type="entry name" value="Histidine kinase-like ATPase, C-terminal domain"/>
    <property type="match status" value="1"/>
</dbReference>
<evidence type="ECO:0000313" key="7">
    <source>
        <dbReference type="Proteomes" id="UP000006201"/>
    </source>
</evidence>
<feature type="transmembrane region" description="Helical" evidence="4">
    <location>
        <begin position="65"/>
        <end position="96"/>
    </location>
</feature>
<gene>
    <name evidence="6" type="ORF">PTD2_05575</name>
</gene>
<dbReference type="InterPro" id="IPR011712">
    <property type="entry name" value="Sig_transdc_His_kin_sub3_dim/P"/>
</dbReference>
<evidence type="ECO:0000256" key="1">
    <source>
        <dbReference type="ARBA" id="ARBA00022679"/>
    </source>
</evidence>
<sequence>MKNNDKLQQKMSWIYLGNLIFFFAPLFFVTFTPWQWLVMGGGLSAFLYCYFWAYRCTREQMALPIIGIVVVASALTPINPGTISMFAYAGFFIGFAYSLRRYLTLMVALVALIFALNHLFTVAWTEFLTFGIPIILGVSALGWVEQARLKQRLAQQQSEDEIKQLAAMVERERIARDLHDILGHTLSSIVLKADLANKLLGHNQVEGAQQQLQELSDIARAALSQVRHSVSGYKHLGLTAEVAKLFNLLRDAGFSSELVGEVPSLQPRQETTLILVLTELVTNVIRHSKGDVCQLHFSCSNKEFQIRFNDNGQISSINEGNGVTGMRERLAAIGGQLVLTQQNGFCATITLTLQE</sequence>
<keyword evidence="7" id="KW-1185">Reference proteome</keyword>
<evidence type="ECO:0000259" key="5">
    <source>
        <dbReference type="Pfam" id="PF07730"/>
    </source>
</evidence>
<dbReference type="eggNOG" id="COG4585">
    <property type="taxonomic scope" value="Bacteria"/>
</dbReference>
<dbReference type="EMBL" id="AAOH01000007">
    <property type="protein sequence ID" value="EAR27115.1"/>
    <property type="molecule type" value="Genomic_DNA"/>
</dbReference>
<keyword evidence="4" id="KW-1133">Transmembrane helix</keyword>
<comment type="caution">
    <text evidence="6">The sequence shown here is derived from an EMBL/GenBank/DDBJ whole genome shotgun (WGS) entry which is preliminary data.</text>
</comment>
<dbReference type="GO" id="GO:0016020">
    <property type="term" value="C:membrane"/>
    <property type="evidence" value="ECO:0007669"/>
    <property type="project" value="InterPro"/>
</dbReference>
<dbReference type="GO" id="GO:0000155">
    <property type="term" value="F:phosphorelay sensor kinase activity"/>
    <property type="evidence" value="ECO:0007669"/>
    <property type="project" value="InterPro"/>
</dbReference>
<dbReference type="HOGENOM" id="CLU_000445_20_8_6"/>
<accession>A4CDS3</accession>
<keyword evidence="1" id="KW-0808">Transferase</keyword>
<dbReference type="Proteomes" id="UP000006201">
    <property type="component" value="Unassembled WGS sequence"/>
</dbReference>
<dbReference type="SUPFAM" id="SSF55874">
    <property type="entry name" value="ATPase domain of HSP90 chaperone/DNA topoisomerase II/histidine kinase"/>
    <property type="match status" value="1"/>
</dbReference>
<dbReference type="OrthoDB" id="9797605at2"/>
<organism evidence="6 7">
    <name type="scientific">Pseudoalteromonas tunicata D2</name>
    <dbReference type="NCBI Taxonomy" id="87626"/>
    <lineage>
        <taxon>Bacteria</taxon>
        <taxon>Pseudomonadati</taxon>
        <taxon>Pseudomonadota</taxon>
        <taxon>Gammaproteobacteria</taxon>
        <taxon>Alteromonadales</taxon>
        <taxon>Pseudoalteromonadaceae</taxon>
        <taxon>Pseudoalteromonas</taxon>
    </lineage>
</organism>
<dbReference type="PANTHER" id="PTHR24421:SF63">
    <property type="entry name" value="SENSOR HISTIDINE KINASE DESK"/>
    <property type="match status" value="1"/>
</dbReference>
<feature type="transmembrane region" description="Helical" evidence="4">
    <location>
        <begin position="34"/>
        <end position="53"/>
    </location>
</feature>
<keyword evidence="3" id="KW-0902">Two-component regulatory system</keyword>
<dbReference type="AlphaFoldDB" id="A4CDS3"/>
<feature type="domain" description="Signal transduction histidine kinase subgroup 3 dimerisation and phosphoacceptor" evidence="5">
    <location>
        <begin position="170"/>
        <end position="235"/>
    </location>
</feature>
<keyword evidence="2 6" id="KW-0418">Kinase</keyword>
<dbReference type="InterPro" id="IPR050482">
    <property type="entry name" value="Sensor_HK_TwoCompSys"/>
</dbReference>
<evidence type="ECO:0000256" key="2">
    <source>
        <dbReference type="ARBA" id="ARBA00022777"/>
    </source>
</evidence>
<evidence type="ECO:0000256" key="3">
    <source>
        <dbReference type="ARBA" id="ARBA00023012"/>
    </source>
</evidence>
<dbReference type="InterPro" id="IPR036890">
    <property type="entry name" value="HATPase_C_sf"/>
</dbReference>
<dbReference type="GO" id="GO:0046983">
    <property type="term" value="F:protein dimerization activity"/>
    <property type="evidence" value="ECO:0007669"/>
    <property type="project" value="InterPro"/>
</dbReference>
<keyword evidence="4" id="KW-0812">Transmembrane</keyword>
<reference evidence="6 7" key="1">
    <citation type="submission" date="2006-02" db="EMBL/GenBank/DDBJ databases">
        <authorList>
            <person name="Moran M.A."/>
            <person name="Kjelleberg S."/>
            <person name="Egan S."/>
            <person name="Saunders N."/>
            <person name="Thomas T."/>
            <person name="Ferriera S."/>
            <person name="Johnson J."/>
            <person name="Kravitz S."/>
            <person name="Halpern A."/>
            <person name="Remington K."/>
            <person name="Beeson K."/>
            <person name="Tran B."/>
            <person name="Rogers Y.-H."/>
            <person name="Friedman R."/>
            <person name="Venter J.C."/>
        </authorList>
    </citation>
    <scope>NUCLEOTIDE SEQUENCE [LARGE SCALE GENOMIC DNA]</scope>
    <source>
        <strain evidence="6 7">D2</strain>
    </source>
</reference>
<keyword evidence="4" id="KW-0472">Membrane</keyword>
<proteinExistence type="predicted"/>
<feature type="transmembrane region" description="Helical" evidence="4">
    <location>
        <begin position="127"/>
        <end position="144"/>
    </location>
</feature>
<dbReference type="PANTHER" id="PTHR24421">
    <property type="entry name" value="NITRATE/NITRITE SENSOR PROTEIN NARX-RELATED"/>
    <property type="match status" value="1"/>
</dbReference>
<dbReference type="STRING" id="87626.PTD2_05575"/>
<name>A4CDS3_9GAMM</name>
<dbReference type="Gene3D" id="1.20.5.1930">
    <property type="match status" value="1"/>
</dbReference>
<evidence type="ECO:0000256" key="4">
    <source>
        <dbReference type="SAM" id="Phobius"/>
    </source>
</evidence>
<protein>
    <submittedName>
        <fullName evidence="6">Sensor histidine kinase, putative</fullName>
    </submittedName>
</protein>
<dbReference type="Pfam" id="PF07730">
    <property type="entry name" value="HisKA_3"/>
    <property type="match status" value="1"/>
</dbReference>
<feature type="transmembrane region" description="Helical" evidence="4">
    <location>
        <begin position="102"/>
        <end position="120"/>
    </location>
</feature>
<evidence type="ECO:0000313" key="6">
    <source>
        <dbReference type="EMBL" id="EAR27115.1"/>
    </source>
</evidence>
<dbReference type="RefSeq" id="WP_009838978.1">
    <property type="nucleotide sequence ID" value="NZ_AAOH01000007.1"/>
</dbReference>
<feature type="transmembrane region" description="Helical" evidence="4">
    <location>
        <begin position="12"/>
        <end position="28"/>
    </location>
</feature>